<feature type="transmembrane region" description="Helical" evidence="5">
    <location>
        <begin position="72"/>
        <end position="88"/>
    </location>
</feature>
<comment type="subcellular location">
    <subcellularLocation>
        <location evidence="1">Membrane</location>
        <topology evidence="1">Multi-pass membrane protein</topology>
    </subcellularLocation>
</comment>
<dbReference type="PROSITE" id="PS50850">
    <property type="entry name" value="MFS"/>
    <property type="match status" value="1"/>
</dbReference>
<accession>A0A9X1UZN0</accession>
<dbReference type="GO" id="GO:0022857">
    <property type="term" value="F:transmembrane transporter activity"/>
    <property type="evidence" value="ECO:0007669"/>
    <property type="project" value="InterPro"/>
</dbReference>
<feature type="transmembrane region" description="Helical" evidence="5">
    <location>
        <begin position="201"/>
        <end position="220"/>
    </location>
</feature>
<proteinExistence type="predicted"/>
<dbReference type="Proteomes" id="UP001139344">
    <property type="component" value="Unassembled WGS sequence"/>
</dbReference>
<name>A0A9X1UZN0_9FLAO</name>
<dbReference type="AlphaFoldDB" id="A0A9X1UZN0"/>
<reference evidence="7" key="1">
    <citation type="submission" date="2021-12" db="EMBL/GenBank/DDBJ databases">
        <title>Description of Gramella crocea sp. nov., a new bacterium isolated from activated sludge.</title>
        <authorList>
            <person name="Zhang X."/>
        </authorList>
    </citation>
    <scope>NUCLEOTIDE SEQUENCE</scope>
    <source>
        <strain evidence="7">YB25</strain>
    </source>
</reference>
<feature type="transmembrane region" description="Helical" evidence="5">
    <location>
        <begin position="290"/>
        <end position="311"/>
    </location>
</feature>
<evidence type="ECO:0000256" key="5">
    <source>
        <dbReference type="SAM" id="Phobius"/>
    </source>
</evidence>
<dbReference type="Pfam" id="PF07690">
    <property type="entry name" value="MFS_1"/>
    <property type="match status" value="1"/>
</dbReference>
<feature type="transmembrane region" description="Helical" evidence="5">
    <location>
        <begin position="94"/>
        <end position="111"/>
    </location>
</feature>
<organism evidence="7 8">
    <name type="scientific">Christiangramia crocea</name>
    <dbReference type="NCBI Taxonomy" id="2904124"/>
    <lineage>
        <taxon>Bacteria</taxon>
        <taxon>Pseudomonadati</taxon>
        <taxon>Bacteroidota</taxon>
        <taxon>Flavobacteriia</taxon>
        <taxon>Flavobacteriales</taxon>
        <taxon>Flavobacteriaceae</taxon>
        <taxon>Christiangramia</taxon>
    </lineage>
</organism>
<keyword evidence="3 5" id="KW-1133">Transmembrane helix</keyword>
<evidence type="ECO:0000313" key="8">
    <source>
        <dbReference type="Proteomes" id="UP001139344"/>
    </source>
</evidence>
<dbReference type="SUPFAM" id="SSF103473">
    <property type="entry name" value="MFS general substrate transporter"/>
    <property type="match status" value="1"/>
</dbReference>
<dbReference type="PANTHER" id="PTHR23514:SF13">
    <property type="entry name" value="INNER MEMBRANE PROTEIN YBJJ"/>
    <property type="match status" value="1"/>
</dbReference>
<feature type="transmembrane region" description="Helical" evidence="5">
    <location>
        <begin position="235"/>
        <end position="254"/>
    </location>
</feature>
<evidence type="ECO:0000256" key="3">
    <source>
        <dbReference type="ARBA" id="ARBA00022989"/>
    </source>
</evidence>
<feature type="transmembrane region" description="Helical" evidence="5">
    <location>
        <begin position="46"/>
        <end position="65"/>
    </location>
</feature>
<keyword evidence="2 5" id="KW-0812">Transmembrane</keyword>
<feature type="domain" description="Major facilitator superfamily (MFS) profile" evidence="6">
    <location>
        <begin position="201"/>
        <end position="384"/>
    </location>
</feature>
<dbReference type="GO" id="GO:0016020">
    <property type="term" value="C:membrane"/>
    <property type="evidence" value="ECO:0007669"/>
    <property type="project" value="UniProtKB-SubCell"/>
</dbReference>
<dbReference type="Gene3D" id="1.20.1250.20">
    <property type="entry name" value="MFS general substrate transporter like domains"/>
    <property type="match status" value="2"/>
</dbReference>
<protein>
    <submittedName>
        <fullName evidence="7">MFS transporter</fullName>
    </submittedName>
</protein>
<sequence>METKRKQRIALSAYFFLVGFCFSTWASRIPTIKSAFDLNEAELGNLLLVMPVSSMLGLPISGWLVSRFNSRGPLVLAALFFSFALALIGEANNLILLVAAIASFSFCMRIVNISMNTQAITLQKSYGRKINGSFHGLWSTGGLLGVGFSTLMLKLEVSMSQHFYYVSLFTLMAASGAYSFLLKNDKAPAGNKLRLGKPDKFVLYLGLLVFFAALCEGGMFDWSGVYFREVVGEEIFTLGYLMFIVFMALSRFFSDKIIERIGMEKMYLISASLIGAGVITIILFPLFWPALIGFSLVGIGVAAIMPMTFTLAGTSPKYSTGMAVSIITTYAITGMLLGPPLIGYLASIFNLKLAFIIFIIAGLMLIPVSRRFFKHQRKSLEKEG</sequence>
<feature type="transmembrane region" description="Helical" evidence="5">
    <location>
        <begin position="348"/>
        <end position="368"/>
    </location>
</feature>
<feature type="transmembrane region" description="Helical" evidence="5">
    <location>
        <begin position="132"/>
        <end position="151"/>
    </location>
</feature>
<dbReference type="InterPro" id="IPR011701">
    <property type="entry name" value="MFS"/>
</dbReference>
<evidence type="ECO:0000313" key="7">
    <source>
        <dbReference type="EMBL" id="MCG9973387.1"/>
    </source>
</evidence>
<feature type="transmembrane region" description="Helical" evidence="5">
    <location>
        <begin position="9"/>
        <end position="26"/>
    </location>
</feature>
<comment type="caution">
    <text evidence="7">The sequence shown here is derived from an EMBL/GenBank/DDBJ whole genome shotgun (WGS) entry which is preliminary data.</text>
</comment>
<feature type="transmembrane region" description="Helical" evidence="5">
    <location>
        <begin position="163"/>
        <end position="181"/>
    </location>
</feature>
<dbReference type="RefSeq" id="WP_240100842.1">
    <property type="nucleotide sequence ID" value="NZ_JAJSON010000032.1"/>
</dbReference>
<evidence type="ECO:0000256" key="1">
    <source>
        <dbReference type="ARBA" id="ARBA00004141"/>
    </source>
</evidence>
<dbReference type="CDD" id="cd17393">
    <property type="entry name" value="MFS_MosC_like"/>
    <property type="match status" value="1"/>
</dbReference>
<evidence type="ECO:0000256" key="4">
    <source>
        <dbReference type="ARBA" id="ARBA00023136"/>
    </source>
</evidence>
<gene>
    <name evidence="7" type="ORF">LU635_17180</name>
</gene>
<evidence type="ECO:0000256" key="2">
    <source>
        <dbReference type="ARBA" id="ARBA00022692"/>
    </source>
</evidence>
<dbReference type="PANTHER" id="PTHR23514">
    <property type="entry name" value="BYPASS OF STOP CODON PROTEIN 6"/>
    <property type="match status" value="1"/>
</dbReference>
<feature type="transmembrane region" description="Helical" evidence="5">
    <location>
        <begin position="323"/>
        <end position="342"/>
    </location>
</feature>
<feature type="transmembrane region" description="Helical" evidence="5">
    <location>
        <begin position="266"/>
        <end position="284"/>
    </location>
</feature>
<dbReference type="InterPro" id="IPR020846">
    <property type="entry name" value="MFS_dom"/>
</dbReference>
<keyword evidence="8" id="KW-1185">Reference proteome</keyword>
<dbReference type="InterPro" id="IPR051788">
    <property type="entry name" value="MFS_Transporter"/>
</dbReference>
<evidence type="ECO:0000259" key="6">
    <source>
        <dbReference type="PROSITE" id="PS50850"/>
    </source>
</evidence>
<dbReference type="EMBL" id="JAJSON010000032">
    <property type="protein sequence ID" value="MCG9973387.1"/>
    <property type="molecule type" value="Genomic_DNA"/>
</dbReference>
<keyword evidence="4 5" id="KW-0472">Membrane</keyword>
<dbReference type="InterPro" id="IPR036259">
    <property type="entry name" value="MFS_trans_sf"/>
</dbReference>